<dbReference type="AlphaFoldDB" id="A0A1S7LP79"/>
<dbReference type="InterPro" id="IPR045865">
    <property type="entry name" value="ACT-like_dom_sf"/>
</dbReference>
<feature type="domain" description="ACT" evidence="1">
    <location>
        <begin position="81"/>
        <end position="156"/>
    </location>
</feature>
<dbReference type="Pfam" id="PF13740">
    <property type="entry name" value="ACT_6"/>
    <property type="match status" value="1"/>
</dbReference>
<dbReference type="PANTHER" id="PTHR34875:SF6">
    <property type="entry name" value="UPF0237 PROTEIN MJ1558"/>
    <property type="match status" value="1"/>
</dbReference>
<dbReference type="EMBL" id="LO017727">
    <property type="protein sequence ID" value="CRH07877.1"/>
    <property type="molecule type" value="Genomic_DNA"/>
</dbReference>
<proteinExistence type="predicted"/>
<dbReference type="PANTHER" id="PTHR34875">
    <property type="entry name" value="UPF0237 PROTEIN MJ1558"/>
    <property type="match status" value="1"/>
</dbReference>
<protein>
    <submittedName>
        <fullName evidence="2">Putative amino acid-binding ACT domain protein</fullName>
    </submittedName>
</protein>
<reference evidence="2" key="1">
    <citation type="submission" date="2015-04" db="EMBL/GenBank/DDBJ databases">
        <authorList>
            <person name="Syromyatnikov M.Y."/>
            <person name="Popov V.N."/>
        </authorList>
    </citation>
    <scope>NUCLEOTIDE SEQUENCE</scope>
    <source>
        <strain evidence="2">MO-1</strain>
    </source>
</reference>
<dbReference type="SUPFAM" id="SSF55021">
    <property type="entry name" value="ACT-like"/>
    <property type="match status" value="2"/>
</dbReference>
<evidence type="ECO:0000313" key="2">
    <source>
        <dbReference type="EMBL" id="CRH07877.1"/>
    </source>
</evidence>
<organism evidence="2">
    <name type="scientific">Magnetococcus massalia (strain MO-1)</name>
    <dbReference type="NCBI Taxonomy" id="451514"/>
    <lineage>
        <taxon>Bacteria</taxon>
        <taxon>Pseudomonadati</taxon>
        <taxon>Pseudomonadota</taxon>
        <taxon>Magnetococcia</taxon>
        <taxon>Magnetococcales</taxon>
        <taxon>Magnetococcaceae</taxon>
        <taxon>Magnetococcus</taxon>
    </lineage>
</organism>
<dbReference type="Gene3D" id="3.30.70.260">
    <property type="match status" value="2"/>
</dbReference>
<dbReference type="Pfam" id="PF01842">
    <property type="entry name" value="ACT"/>
    <property type="match status" value="1"/>
</dbReference>
<dbReference type="PROSITE" id="PS51671">
    <property type="entry name" value="ACT"/>
    <property type="match status" value="1"/>
</dbReference>
<accession>A0A1S7LP79</accession>
<evidence type="ECO:0000259" key="1">
    <source>
        <dbReference type="PROSITE" id="PS51671"/>
    </source>
</evidence>
<dbReference type="InterPro" id="IPR050990">
    <property type="entry name" value="UPF0237/GcvR_regulator"/>
</dbReference>
<gene>
    <name evidence="2" type="ORF">MAGMO_3748</name>
</gene>
<dbReference type="InterPro" id="IPR002912">
    <property type="entry name" value="ACT_dom"/>
</dbReference>
<name>A0A1S7LP79_MAGMO</name>
<sequence>MVADVARILFETGCNIEDSSMTRLGGQFTIMLMLSYPESLTVEQLEERLKPVVDRLDLHHLLVPIPGHEAEEGDEENESYTINVMGADRPGIVYHTTQLLAEKQVNITDMLTHTAGAEGRPIYVMNIEVEQVANPDTLRKELKELASRLHVEISMRADDVFEL</sequence>